<sequence length="88" mass="9913">MAFRAATAGQVVDAIGKFARGRYPLHAGQDSHAIHPLQLDVDYRCEIELVPVDVNRLRLEQCLRDKAGLLCLQTSSDIWFVERCSDDQ</sequence>
<dbReference type="AlphaFoldDB" id="A0A2W2BNB3"/>
<evidence type="ECO:0000313" key="1">
    <source>
        <dbReference type="EMBL" id="PZF77337.1"/>
    </source>
</evidence>
<gene>
    <name evidence="1" type="ORF">DK847_08425</name>
</gene>
<evidence type="ECO:0000313" key="2">
    <source>
        <dbReference type="Proteomes" id="UP000248795"/>
    </source>
</evidence>
<organism evidence="1 2">
    <name type="scientific">Aestuariivirga litoralis</name>
    <dbReference type="NCBI Taxonomy" id="2650924"/>
    <lineage>
        <taxon>Bacteria</taxon>
        <taxon>Pseudomonadati</taxon>
        <taxon>Pseudomonadota</taxon>
        <taxon>Alphaproteobacteria</taxon>
        <taxon>Hyphomicrobiales</taxon>
        <taxon>Aestuariivirgaceae</taxon>
        <taxon>Aestuariivirga</taxon>
    </lineage>
</organism>
<comment type="caution">
    <text evidence="1">The sequence shown here is derived from an EMBL/GenBank/DDBJ whole genome shotgun (WGS) entry which is preliminary data.</text>
</comment>
<proteinExistence type="predicted"/>
<accession>A0A2W2BNB3</accession>
<reference evidence="2" key="1">
    <citation type="submission" date="2018-06" db="EMBL/GenBank/DDBJ databases">
        <title>Aestuariibacter litoralis strain KCTC 52945T.</title>
        <authorList>
            <person name="Li X."/>
            <person name="Salam N."/>
            <person name="Li J.-L."/>
            <person name="Chen Y.-M."/>
            <person name="Yang Z.-W."/>
            <person name="Zhang L.-Y."/>
            <person name="Han M.-X."/>
            <person name="Xiao M."/>
            <person name="Li W.-J."/>
        </authorList>
    </citation>
    <scope>NUCLEOTIDE SEQUENCE [LARGE SCALE GENOMIC DNA]</scope>
    <source>
        <strain evidence="2">KCTC 52945</strain>
    </source>
</reference>
<keyword evidence="2" id="KW-1185">Reference proteome</keyword>
<name>A0A2W2BNB3_9HYPH</name>
<dbReference type="EMBL" id="QKVK01000003">
    <property type="protein sequence ID" value="PZF77337.1"/>
    <property type="molecule type" value="Genomic_DNA"/>
</dbReference>
<dbReference type="Proteomes" id="UP000248795">
    <property type="component" value="Unassembled WGS sequence"/>
</dbReference>
<protein>
    <submittedName>
        <fullName evidence="1">Uncharacterized protein</fullName>
    </submittedName>
</protein>